<dbReference type="OrthoDB" id="9804759at2"/>
<dbReference type="Gene3D" id="3.30.530.20">
    <property type="match status" value="1"/>
</dbReference>
<protein>
    <submittedName>
        <fullName evidence="4">Ribosome association toxin PasT (RatA) of the RatAB toxin-antitoxin module</fullName>
    </submittedName>
</protein>
<dbReference type="InterPro" id="IPR044996">
    <property type="entry name" value="COQ10-like"/>
</dbReference>
<dbReference type="InterPro" id="IPR005031">
    <property type="entry name" value="COQ10_START"/>
</dbReference>
<dbReference type="STRING" id="1798183.GA0061080_100689"/>
<name>A0A1C3ZUY5_9GAMM</name>
<proteinExistence type="inferred from homology"/>
<evidence type="ECO:0000256" key="1">
    <source>
        <dbReference type="ARBA" id="ARBA00008918"/>
    </source>
</evidence>
<keyword evidence="5" id="KW-1185">Reference proteome</keyword>
<accession>A0A1C3ZUY5</accession>
<organism evidence="4 5">
    <name type="scientific">Gilliamella intestini</name>
    <dbReference type="NCBI Taxonomy" id="1798183"/>
    <lineage>
        <taxon>Bacteria</taxon>
        <taxon>Pseudomonadati</taxon>
        <taxon>Pseudomonadota</taxon>
        <taxon>Gammaproteobacteria</taxon>
        <taxon>Orbales</taxon>
        <taxon>Orbaceae</taxon>
        <taxon>Gilliamella</taxon>
    </lineage>
</organism>
<dbReference type="GO" id="GO:0045333">
    <property type="term" value="P:cellular respiration"/>
    <property type="evidence" value="ECO:0007669"/>
    <property type="project" value="InterPro"/>
</dbReference>
<evidence type="ECO:0000259" key="3">
    <source>
        <dbReference type="Pfam" id="PF03364"/>
    </source>
</evidence>
<dbReference type="Proteomes" id="UP000199698">
    <property type="component" value="Unassembled WGS sequence"/>
</dbReference>
<evidence type="ECO:0000313" key="4">
    <source>
        <dbReference type="EMBL" id="SCB86096.1"/>
    </source>
</evidence>
<dbReference type="InterPro" id="IPR023393">
    <property type="entry name" value="START-like_dom_sf"/>
</dbReference>
<dbReference type="AlphaFoldDB" id="A0A1C3ZUY5"/>
<dbReference type="PANTHER" id="PTHR12901">
    <property type="entry name" value="SPERM PROTEIN HOMOLOG"/>
    <property type="match status" value="1"/>
</dbReference>
<evidence type="ECO:0000313" key="5">
    <source>
        <dbReference type="Proteomes" id="UP000199698"/>
    </source>
</evidence>
<dbReference type="EMBL" id="FMBA01000006">
    <property type="protein sequence ID" value="SCB86096.1"/>
    <property type="molecule type" value="Genomic_DNA"/>
</dbReference>
<dbReference type="PANTHER" id="PTHR12901:SF10">
    <property type="entry name" value="COENZYME Q-BINDING PROTEIN COQ10, MITOCHONDRIAL"/>
    <property type="match status" value="1"/>
</dbReference>
<dbReference type="Pfam" id="PF03364">
    <property type="entry name" value="Polyketide_cyc"/>
    <property type="match status" value="1"/>
</dbReference>
<evidence type="ECO:0000256" key="2">
    <source>
        <dbReference type="ARBA" id="ARBA00022649"/>
    </source>
</evidence>
<dbReference type="CDD" id="cd07813">
    <property type="entry name" value="COQ10p_like"/>
    <property type="match status" value="1"/>
</dbReference>
<dbReference type="RefSeq" id="WP_081300137.1">
    <property type="nucleotide sequence ID" value="NZ_FMBA01000006.1"/>
</dbReference>
<comment type="similarity">
    <text evidence="1">Belongs to the ribosome association toxin RatA family.</text>
</comment>
<sequence length="153" mass="17975">MLLILFFYFIIMVHVFREVIEPYSIEQMFALVNDIEKYPEFIPDCIATGIIKKQDNITAAFIEVEKFGFKKSFTTLNQINEPNSIDITLLEGPFKQLSGRWQFVKITENQSKISFNLDFEFKNKLLDMTFSPVFKEVMNGMVNAFSKRARQIY</sequence>
<feature type="domain" description="Coenzyme Q-binding protein COQ10 START" evidence="3">
    <location>
        <begin position="22"/>
        <end position="145"/>
    </location>
</feature>
<dbReference type="SUPFAM" id="SSF55961">
    <property type="entry name" value="Bet v1-like"/>
    <property type="match status" value="1"/>
</dbReference>
<keyword evidence="2" id="KW-1277">Toxin-antitoxin system</keyword>
<dbReference type="GO" id="GO:0048039">
    <property type="term" value="F:ubiquinone binding"/>
    <property type="evidence" value="ECO:0007669"/>
    <property type="project" value="InterPro"/>
</dbReference>
<reference evidence="5" key="1">
    <citation type="submission" date="2016-08" db="EMBL/GenBank/DDBJ databases">
        <authorList>
            <person name="Varghese N."/>
            <person name="Submissions Spin"/>
        </authorList>
    </citation>
    <scope>NUCLEOTIDE SEQUENCE [LARGE SCALE GENOMIC DNA]</scope>
    <source>
        <strain evidence="5">R-53144</strain>
    </source>
</reference>
<gene>
    <name evidence="4" type="ORF">GA0061080_100689</name>
</gene>